<organism evidence="3 4">
    <name type="scientific">Singulisphaera acidiphila (strain ATCC BAA-1392 / DSM 18658 / VKM B-2454 / MOB10)</name>
    <dbReference type="NCBI Taxonomy" id="886293"/>
    <lineage>
        <taxon>Bacteria</taxon>
        <taxon>Pseudomonadati</taxon>
        <taxon>Planctomycetota</taxon>
        <taxon>Planctomycetia</taxon>
        <taxon>Isosphaerales</taxon>
        <taxon>Isosphaeraceae</taxon>
        <taxon>Singulisphaera</taxon>
    </lineage>
</organism>
<reference evidence="3 4" key="1">
    <citation type="submission" date="2012-02" db="EMBL/GenBank/DDBJ databases">
        <title>Complete sequence of chromosome of Singulisphaera acidiphila DSM 18658.</title>
        <authorList>
            <consortium name="US DOE Joint Genome Institute (JGI-PGF)"/>
            <person name="Lucas S."/>
            <person name="Copeland A."/>
            <person name="Lapidus A."/>
            <person name="Glavina del Rio T."/>
            <person name="Dalin E."/>
            <person name="Tice H."/>
            <person name="Bruce D."/>
            <person name="Goodwin L."/>
            <person name="Pitluck S."/>
            <person name="Peters L."/>
            <person name="Ovchinnikova G."/>
            <person name="Chertkov O."/>
            <person name="Kyrpides N."/>
            <person name="Mavromatis K."/>
            <person name="Ivanova N."/>
            <person name="Brettin T."/>
            <person name="Detter J.C."/>
            <person name="Han C."/>
            <person name="Larimer F."/>
            <person name="Land M."/>
            <person name="Hauser L."/>
            <person name="Markowitz V."/>
            <person name="Cheng J.-F."/>
            <person name="Hugenholtz P."/>
            <person name="Woyke T."/>
            <person name="Wu D."/>
            <person name="Tindall B."/>
            <person name="Pomrenke H."/>
            <person name="Brambilla E."/>
            <person name="Klenk H.-P."/>
            <person name="Eisen J.A."/>
        </authorList>
    </citation>
    <scope>NUCLEOTIDE SEQUENCE [LARGE SCALE GENOMIC DNA]</scope>
    <source>
        <strain evidence="4">ATCC BAA-1392 / DSM 18658 / VKM B-2454 / MOB10</strain>
    </source>
</reference>
<protein>
    <submittedName>
        <fullName evidence="3">Uncharacterized protein</fullName>
    </submittedName>
</protein>
<dbReference type="AlphaFoldDB" id="L0DJ34"/>
<dbReference type="EMBL" id="CP003364">
    <property type="protein sequence ID" value="AGA28855.1"/>
    <property type="molecule type" value="Genomic_DNA"/>
</dbReference>
<feature type="region of interest" description="Disordered" evidence="1">
    <location>
        <begin position="136"/>
        <end position="162"/>
    </location>
</feature>
<evidence type="ECO:0000256" key="2">
    <source>
        <dbReference type="SAM" id="SignalP"/>
    </source>
</evidence>
<dbReference type="KEGG" id="saci:Sinac_4678"/>
<dbReference type="Proteomes" id="UP000010798">
    <property type="component" value="Chromosome"/>
</dbReference>
<evidence type="ECO:0000313" key="3">
    <source>
        <dbReference type="EMBL" id="AGA28855.1"/>
    </source>
</evidence>
<sequence length="162" mass="16690">MMTQLPKPIRILAFAFLVLTVPATRSSAQAYGYGYGYPGFGYGYGYPGFGYGYGYPSMGYYGYGGGLGFGLGLGYGYSPTSYGYFGNAYPPGLQAPFISGVGDTNPLMGLGLTPLGVQSALAEGTLLRGSRTPIAGRPGVANPLPRTGAASQYSGTGAARPR</sequence>
<accession>L0DJ34</accession>
<evidence type="ECO:0000256" key="1">
    <source>
        <dbReference type="SAM" id="MobiDB-lite"/>
    </source>
</evidence>
<dbReference type="OrthoDB" id="9962623at2"/>
<feature type="chain" id="PRO_5003940197" evidence="2">
    <location>
        <begin position="31"/>
        <end position="162"/>
    </location>
</feature>
<keyword evidence="4" id="KW-1185">Reference proteome</keyword>
<proteinExistence type="predicted"/>
<feature type="signal peptide" evidence="2">
    <location>
        <begin position="1"/>
        <end position="30"/>
    </location>
</feature>
<keyword evidence="2" id="KW-0732">Signal</keyword>
<gene>
    <name evidence="3" type="ordered locus">Sinac_4678</name>
</gene>
<name>L0DJ34_SINAD</name>
<dbReference type="HOGENOM" id="CLU_1634269_0_0_0"/>
<dbReference type="RefSeq" id="WP_015247969.1">
    <property type="nucleotide sequence ID" value="NC_019892.1"/>
</dbReference>
<evidence type="ECO:0000313" key="4">
    <source>
        <dbReference type="Proteomes" id="UP000010798"/>
    </source>
</evidence>